<dbReference type="GO" id="GO:0005737">
    <property type="term" value="C:cytoplasm"/>
    <property type="evidence" value="ECO:0007669"/>
    <property type="project" value="TreeGrafter"/>
</dbReference>
<sequence>MKTEGMFQESVKKPWQLFSSTNKNSDHQFSSNSSQLFEVTEVCPGLLLCGATMVGRTNHPITCIVNAAPELPDPPLPDTIKTVKIHIRDSATEPLDSYFDQVADLVQKVRDEGGCTLIHCVAGVSRSASLCLAYLIKYNQMTFLQAFHYLRSLRPCIRPNLGFFKQLIEFEKRFYPESSVQIVYCDAAQTYIPSVYEEEYKNMLSYQRYCGHH</sequence>
<dbReference type="InterPro" id="IPR016130">
    <property type="entry name" value="Tyr_Pase_AS"/>
</dbReference>
<dbReference type="PROSITE" id="PS50054">
    <property type="entry name" value="TYR_PHOSPHATASE_DUAL"/>
    <property type="match status" value="1"/>
</dbReference>
<keyword evidence="2" id="KW-0378">Hydrolase</keyword>
<dbReference type="CDD" id="cd14514">
    <property type="entry name" value="DUSP14-like"/>
    <property type="match status" value="1"/>
</dbReference>
<dbReference type="AlphaFoldDB" id="A0A8D8R0L9"/>
<dbReference type="PANTHER" id="PTHR45961">
    <property type="entry name" value="IP21249P"/>
    <property type="match status" value="1"/>
</dbReference>
<dbReference type="PANTHER" id="PTHR45961:SF6">
    <property type="entry name" value="IP21249P"/>
    <property type="match status" value="1"/>
</dbReference>
<dbReference type="Pfam" id="PF00782">
    <property type="entry name" value="DSPc"/>
    <property type="match status" value="1"/>
</dbReference>
<dbReference type="EMBL" id="HBUF01117571">
    <property type="protein sequence ID" value="CAG6641476.1"/>
    <property type="molecule type" value="Transcribed_RNA"/>
</dbReference>
<dbReference type="InterPro" id="IPR020422">
    <property type="entry name" value="TYR_PHOSPHATASE_DUAL_dom"/>
</dbReference>
<dbReference type="SMART" id="SM00195">
    <property type="entry name" value="DSPc"/>
    <property type="match status" value="1"/>
</dbReference>
<proteinExistence type="inferred from homology"/>
<dbReference type="PROSITE" id="PS50056">
    <property type="entry name" value="TYR_PHOSPHATASE_2"/>
    <property type="match status" value="1"/>
</dbReference>
<dbReference type="Gene3D" id="3.90.190.10">
    <property type="entry name" value="Protein tyrosine phosphatase superfamily"/>
    <property type="match status" value="1"/>
</dbReference>
<dbReference type="InterPro" id="IPR029021">
    <property type="entry name" value="Prot-tyrosine_phosphatase-like"/>
</dbReference>
<keyword evidence="3" id="KW-0904">Protein phosphatase</keyword>
<name>A0A8D8R0L9_9HEMI</name>
<reference evidence="6" key="1">
    <citation type="submission" date="2021-05" db="EMBL/GenBank/DDBJ databases">
        <authorList>
            <person name="Alioto T."/>
            <person name="Alioto T."/>
            <person name="Gomez Garrido J."/>
        </authorList>
    </citation>
    <scope>NUCLEOTIDE SEQUENCE</scope>
</reference>
<dbReference type="PROSITE" id="PS00383">
    <property type="entry name" value="TYR_PHOSPHATASE_1"/>
    <property type="match status" value="1"/>
</dbReference>
<dbReference type="SUPFAM" id="SSF52799">
    <property type="entry name" value="(Phosphotyrosine protein) phosphatases II"/>
    <property type="match status" value="1"/>
</dbReference>
<evidence type="ECO:0000256" key="2">
    <source>
        <dbReference type="ARBA" id="ARBA00022801"/>
    </source>
</evidence>
<protein>
    <submittedName>
        <fullName evidence="6">Dual specificity protein phosphatase 14</fullName>
    </submittedName>
</protein>
<feature type="domain" description="Tyrosine-protein phosphatase" evidence="4">
    <location>
        <begin position="38"/>
        <end position="176"/>
    </location>
</feature>
<feature type="domain" description="Tyrosine specific protein phosphatases" evidence="5">
    <location>
        <begin position="96"/>
        <end position="155"/>
    </location>
</feature>
<organism evidence="6">
    <name type="scientific">Cacopsylla melanoneura</name>
    <dbReference type="NCBI Taxonomy" id="428564"/>
    <lineage>
        <taxon>Eukaryota</taxon>
        <taxon>Metazoa</taxon>
        <taxon>Ecdysozoa</taxon>
        <taxon>Arthropoda</taxon>
        <taxon>Hexapoda</taxon>
        <taxon>Insecta</taxon>
        <taxon>Pterygota</taxon>
        <taxon>Neoptera</taxon>
        <taxon>Paraneoptera</taxon>
        <taxon>Hemiptera</taxon>
        <taxon>Sternorrhyncha</taxon>
        <taxon>Psylloidea</taxon>
        <taxon>Psyllidae</taxon>
        <taxon>Psyllinae</taxon>
        <taxon>Cacopsylla</taxon>
    </lineage>
</organism>
<dbReference type="InterPro" id="IPR052103">
    <property type="entry name" value="Dual_spec_Phospatases"/>
</dbReference>
<accession>A0A8D8R0L9</accession>
<evidence type="ECO:0000313" key="6">
    <source>
        <dbReference type="EMBL" id="CAG6641476.1"/>
    </source>
</evidence>
<evidence type="ECO:0000259" key="5">
    <source>
        <dbReference type="PROSITE" id="PS50056"/>
    </source>
</evidence>
<evidence type="ECO:0000256" key="3">
    <source>
        <dbReference type="ARBA" id="ARBA00022912"/>
    </source>
</evidence>
<dbReference type="GO" id="GO:0004721">
    <property type="term" value="F:phosphoprotein phosphatase activity"/>
    <property type="evidence" value="ECO:0007669"/>
    <property type="project" value="UniProtKB-KW"/>
</dbReference>
<evidence type="ECO:0000256" key="1">
    <source>
        <dbReference type="ARBA" id="ARBA00008601"/>
    </source>
</evidence>
<dbReference type="InterPro" id="IPR000340">
    <property type="entry name" value="Dual-sp_phosphatase_cat-dom"/>
</dbReference>
<evidence type="ECO:0000259" key="4">
    <source>
        <dbReference type="PROSITE" id="PS50054"/>
    </source>
</evidence>
<dbReference type="InterPro" id="IPR000387">
    <property type="entry name" value="Tyr_Pase_dom"/>
</dbReference>
<comment type="similarity">
    <text evidence="1">Belongs to the protein-tyrosine phosphatase family. Non-receptor class dual specificity subfamily.</text>
</comment>